<feature type="compositionally biased region" description="Basic and acidic residues" evidence="1">
    <location>
        <begin position="44"/>
        <end position="63"/>
    </location>
</feature>
<accession>A0ABU6W5Q6</accession>
<protein>
    <submittedName>
        <fullName evidence="2">Uncharacterized protein</fullName>
    </submittedName>
</protein>
<feature type="region of interest" description="Disordered" evidence="1">
    <location>
        <begin position="79"/>
        <end position="119"/>
    </location>
</feature>
<feature type="compositionally biased region" description="Basic and acidic residues" evidence="1">
    <location>
        <begin position="79"/>
        <end position="88"/>
    </location>
</feature>
<evidence type="ECO:0000313" key="3">
    <source>
        <dbReference type="Proteomes" id="UP001341840"/>
    </source>
</evidence>
<dbReference type="Proteomes" id="UP001341840">
    <property type="component" value="Unassembled WGS sequence"/>
</dbReference>
<dbReference type="EMBL" id="JASCZI010181258">
    <property type="protein sequence ID" value="MED6180116.1"/>
    <property type="molecule type" value="Genomic_DNA"/>
</dbReference>
<feature type="region of interest" description="Disordered" evidence="1">
    <location>
        <begin position="24"/>
        <end position="63"/>
    </location>
</feature>
<feature type="compositionally biased region" description="Polar residues" evidence="1">
    <location>
        <begin position="24"/>
        <end position="36"/>
    </location>
</feature>
<name>A0ABU6W5Q6_9FABA</name>
<comment type="caution">
    <text evidence="2">The sequence shown here is derived from an EMBL/GenBank/DDBJ whole genome shotgun (WGS) entry which is preliminary data.</text>
</comment>
<gene>
    <name evidence="2" type="ORF">PIB30_007273</name>
</gene>
<evidence type="ECO:0000256" key="1">
    <source>
        <dbReference type="SAM" id="MobiDB-lite"/>
    </source>
</evidence>
<sequence length="119" mass="13387">MMKPFLVGESTKVRDTKGSVTATWKATVEGGTSETGKASRRRRLAEARRWPRQEEAQRRRKVEARQLRLAEARRLGLAEARRDVRDKQLNAATEEGGPNAATTTAERRNSRTEPGGSRR</sequence>
<proteinExistence type="predicted"/>
<keyword evidence="3" id="KW-1185">Reference proteome</keyword>
<evidence type="ECO:0000313" key="2">
    <source>
        <dbReference type="EMBL" id="MED6180116.1"/>
    </source>
</evidence>
<reference evidence="2 3" key="1">
    <citation type="journal article" date="2023" name="Plants (Basel)">
        <title>Bridging the Gap: Combining Genomics and Transcriptomics Approaches to Understand Stylosanthes scabra, an Orphan Legume from the Brazilian Caatinga.</title>
        <authorList>
            <person name="Ferreira-Neto J.R.C."/>
            <person name="da Silva M.D."/>
            <person name="Binneck E."/>
            <person name="de Melo N.F."/>
            <person name="da Silva R.H."/>
            <person name="de Melo A.L.T.M."/>
            <person name="Pandolfi V."/>
            <person name="Bustamante F.O."/>
            <person name="Brasileiro-Vidal A.C."/>
            <person name="Benko-Iseppon A.M."/>
        </authorList>
    </citation>
    <scope>NUCLEOTIDE SEQUENCE [LARGE SCALE GENOMIC DNA]</scope>
    <source>
        <tissue evidence="2">Leaves</tissue>
    </source>
</reference>
<organism evidence="2 3">
    <name type="scientific">Stylosanthes scabra</name>
    <dbReference type="NCBI Taxonomy" id="79078"/>
    <lineage>
        <taxon>Eukaryota</taxon>
        <taxon>Viridiplantae</taxon>
        <taxon>Streptophyta</taxon>
        <taxon>Embryophyta</taxon>
        <taxon>Tracheophyta</taxon>
        <taxon>Spermatophyta</taxon>
        <taxon>Magnoliopsida</taxon>
        <taxon>eudicotyledons</taxon>
        <taxon>Gunneridae</taxon>
        <taxon>Pentapetalae</taxon>
        <taxon>rosids</taxon>
        <taxon>fabids</taxon>
        <taxon>Fabales</taxon>
        <taxon>Fabaceae</taxon>
        <taxon>Papilionoideae</taxon>
        <taxon>50 kb inversion clade</taxon>
        <taxon>dalbergioids sensu lato</taxon>
        <taxon>Dalbergieae</taxon>
        <taxon>Pterocarpus clade</taxon>
        <taxon>Stylosanthes</taxon>
    </lineage>
</organism>